<keyword evidence="7 9" id="KW-0057">Aromatic amino acid biosynthesis</keyword>
<dbReference type="UniPathway" id="UPA00053">
    <property type="reaction ID" value="UER00089"/>
</dbReference>
<dbReference type="CDD" id="cd01556">
    <property type="entry name" value="EPSP_synthase"/>
    <property type="match status" value="1"/>
</dbReference>
<evidence type="ECO:0000256" key="5">
    <source>
        <dbReference type="ARBA" id="ARBA00022605"/>
    </source>
</evidence>
<evidence type="ECO:0000256" key="9">
    <source>
        <dbReference type="HAMAP-Rule" id="MF_00210"/>
    </source>
</evidence>
<comment type="catalytic activity">
    <reaction evidence="8">
        <text>3-phosphoshikimate + phosphoenolpyruvate = 5-O-(1-carboxyvinyl)-3-phosphoshikimate + phosphate</text>
        <dbReference type="Rhea" id="RHEA:21256"/>
        <dbReference type="ChEBI" id="CHEBI:43474"/>
        <dbReference type="ChEBI" id="CHEBI:57701"/>
        <dbReference type="ChEBI" id="CHEBI:58702"/>
        <dbReference type="ChEBI" id="CHEBI:145989"/>
        <dbReference type="EC" id="2.5.1.19"/>
    </reaction>
    <physiologicalReaction direction="left-to-right" evidence="8">
        <dbReference type="Rhea" id="RHEA:21257"/>
    </physiologicalReaction>
</comment>
<feature type="active site" description="Proton acceptor" evidence="9">
    <location>
        <position position="321"/>
    </location>
</feature>
<name>D1B760_THEAS</name>
<dbReference type="SUPFAM" id="SSF55205">
    <property type="entry name" value="EPT/RTPC-like"/>
    <property type="match status" value="1"/>
</dbReference>
<dbReference type="Proteomes" id="UP000002030">
    <property type="component" value="Chromosome"/>
</dbReference>
<proteinExistence type="inferred from homology"/>
<dbReference type="InterPro" id="IPR006264">
    <property type="entry name" value="EPSP_synthase"/>
</dbReference>
<comment type="subunit">
    <text evidence="9">Monomer.</text>
</comment>
<feature type="binding site" evidence="9">
    <location>
        <position position="29"/>
    </location>
    <ligand>
        <name>phosphoenolpyruvate</name>
        <dbReference type="ChEBI" id="CHEBI:58702"/>
    </ligand>
</feature>
<dbReference type="GO" id="GO:0005737">
    <property type="term" value="C:cytoplasm"/>
    <property type="evidence" value="ECO:0007669"/>
    <property type="project" value="UniProtKB-SubCell"/>
</dbReference>
<evidence type="ECO:0000313" key="11">
    <source>
        <dbReference type="EMBL" id="ACZ19851.1"/>
    </source>
</evidence>
<dbReference type="eggNOG" id="COG0128">
    <property type="taxonomic scope" value="Bacteria"/>
</dbReference>
<comment type="function">
    <text evidence="1 9">Catalyzes the transfer of the enolpyruvyl moiety of phosphoenolpyruvate (PEP) to the 5-hydroxyl of shikimate-3-phosphate (S3P) to produce enolpyruvyl shikimate-3-phosphate and inorganic phosphate.</text>
</comment>
<feature type="binding site" evidence="9">
    <location>
        <position position="175"/>
    </location>
    <ligand>
        <name>phosphoenolpyruvate</name>
        <dbReference type="ChEBI" id="CHEBI:58702"/>
    </ligand>
</feature>
<dbReference type="NCBIfam" id="TIGR01356">
    <property type="entry name" value="aroA"/>
    <property type="match status" value="1"/>
</dbReference>
<evidence type="ECO:0000256" key="8">
    <source>
        <dbReference type="ARBA" id="ARBA00044633"/>
    </source>
</evidence>
<comment type="pathway">
    <text evidence="2 9">Metabolic intermediate biosynthesis; chorismate biosynthesis; chorismate from D-erythrose 4-phosphate and phosphoenolpyruvate: step 6/7.</text>
</comment>
<dbReference type="EMBL" id="CP001818">
    <property type="protein sequence ID" value="ACZ19851.1"/>
    <property type="molecule type" value="Genomic_DNA"/>
</dbReference>
<evidence type="ECO:0000256" key="1">
    <source>
        <dbReference type="ARBA" id="ARBA00002174"/>
    </source>
</evidence>
<comment type="similarity">
    <text evidence="3 9">Belongs to the EPSP synthase family.</text>
</comment>
<dbReference type="PANTHER" id="PTHR21090">
    <property type="entry name" value="AROM/DEHYDROQUINATE SYNTHASE"/>
    <property type="match status" value="1"/>
</dbReference>
<dbReference type="HAMAP" id="MF_00210">
    <property type="entry name" value="EPSP_synth"/>
    <property type="match status" value="1"/>
</dbReference>
<feature type="binding site" evidence="9">
    <location>
        <position position="396"/>
    </location>
    <ligand>
        <name>phosphoenolpyruvate</name>
        <dbReference type="ChEBI" id="CHEBI:58702"/>
    </ligand>
</feature>
<evidence type="ECO:0000313" key="12">
    <source>
        <dbReference type="Proteomes" id="UP000002030"/>
    </source>
</evidence>
<dbReference type="Pfam" id="PF00275">
    <property type="entry name" value="EPSP_synthase"/>
    <property type="match status" value="1"/>
</dbReference>
<dbReference type="PANTHER" id="PTHR21090:SF5">
    <property type="entry name" value="PENTAFUNCTIONAL AROM POLYPEPTIDE"/>
    <property type="match status" value="1"/>
</dbReference>
<gene>
    <name evidence="9" type="primary">aroA</name>
    <name evidence="11" type="ordered locus">Taci_1637</name>
</gene>
<dbReference type="AlphaFoldDB" id="D1B760"/>
<keyword evidence="4 9" id="KW-0963">Cytoplasm</keyword>
<dbReference type="RefSeq" id="WP_012870360.1">
    <property type="nucleotide sequence ID" value="NC_013522.1"/>
</dbReference>
<evidence type="ECO:0000256" key="4">
    <source>
        <dbReference type="ARBA" id="ARBA00022490"/>
    </source>
</evidence>
<dbReference type="PATRIC" id="fig|525903.6.peg.1627"/>
<comment type="caution">
    <text evidence="9">Lacks conserved residue(s) required for the propagation of feature annotation.</text>
</comment>
<dbReference type="OrthoDB" id="9809920at2"/>
<sequence>MSCAEVLVDDVVVEPCSGLKGELRVPGDKSISHRAAFLGALSDEGIRVDNFSSGEDCASTLRCLEALGFSVVRSGGRVSVSRGSGPSDPAEPLYAGNSGTTARLLCGLMSAVPGLFGVITGDGSLRGRPMGRVVEPLRSLGARIDGRDGGRLLPLSIRGARLSGGRLELRVPSAQVKTALILAGLMGGDVLTVAEPHLSRDHTEVMLEHLGVPVRRNGLSVTVYPVDRVPGGAWEVPGDMSSAAFWLVAGAVVPRSDLVVRGVCLNRGRTGLLDALRAMGCHVEVHPRSPQGGEAVGDVRVRHSNLRGIKVQPHQVPSMVDELPVLAVAASLAQGQTEIRGAGELRHKECDRIGAMAQGLSAMGVRIREVEDGWVIQGNGGAPLSPARVDSYGDHRIAMALAVGALAASGPVEIRGASCVSISYPEFFDHLKGLVS</sequence>
<feature type="binding site" evidence="9">
    <location>
        <position position="99"/>
    </location>
    <ligand>
        <name>phosphoenolpyruvate</name>
        <dbReference type="ChEBI" id="CHEBI:58702"/>
    </ligand>
</feature>
<evidence type="ECO:0000256" key="7">
    <source>
        <dbReference type="ARBA" id="ARBA00023141"/>
    </source>
</evidence>
<dbReference type="InterPro" id="IPR023193">
    <property type="entry name" value="EPSP_synthase_CS"/>
</dbReference>
<protein>
    <recommendedName>
        <fullName evidence="9">3-phosphoshikimate 1-carboxyvinyltransferase</fullName>
        <ecNumber evidence="9">2.5.1.19</ecNumber>
    </recommendedName>
    <alternativeName>
        <fullName evidence="9">5-enolpyruvylshikimate-3-phosphate synthase</fullName>
        <shortName evidence="9">EPSP synthase</shortName>
        <shortName evidence="9">EPSPS</shortName>
    </alternativeName>
</protein>
<feature type="binding site" evidence="9">
    <location>
        <position position="175"/>
    </location>
    <ligand>
        <name>3-phosphoshikimate</name>
        <dbReference type="ChEBI" id="CHEBI:145989"/>
    </ligand>
</feature>
<dbReference type="PROSITE" id="PS00885">
    <property type="entry name" value="EPSP_SYNTHASE_2"/>
    <property type="match status" value="1"/>
</dbReference>
<dbReference type="GO" id="GO:0009423">
    <property type="term" value="P:chorismate biosynthetic process"/>
    <property type="evidence" value="ECO:0007669"/>
    <property type="project" value="UniProtKB-UniRule"/>
</dbReference>
<dbReference type="GO" id="GO:0008652">
    <property type="term" value="P:amino acid biosynthetic process"/>
    <property type="evidence" value="ECO:0007669"/>
    <property type="project" value="UniProtKB-KW"/>
</dbReference>
<evidence type="ECO:0000256" key="2">
    <source>
        <dbReference type="ARBA" id="ARBA00004811"/>
    </source>
</evidence>
<organism evidence="11 12">
    <name type="scientific">Thermanaerovibrio acidaminovorans (strain ATCC 49978 / DSM 6589 / Su883)</name>
    <name type="common">Selenomonas acidaminovorans</name>
    <dbReference type="NCBI Taxonomy" id="525903"/>
    <lineage>
        <taxon>Bacteria</taxon>
        <taxon>Thermotogati</taxon>
        <taxon>Synergistota</taxon>
        <taxon>Synergistia</taxon>
        <taxon>Synergistales</taxon>
        <taxon>Synergistaceae</taxon>
        <taxon>Thermanaerovibrio</taxon>
    </lineage>
</organism>
<dbReference type="EC" id="2.5.1.19" evidence="9"/>
<dbReference type="EnsemblBacteria" id="ACZ19851">
    <property type="protein sequence ID" value="ACZ19851"/>
    <property type="gene ID" value="Taci_1637"/>
</dbReference>
<dbReference type="GO" id="GO:0009073">
    <property type="term" value="P:aromatic amino acid family biosynthetic process"/>
    <property type="evidence" value="ECO:0007669"/>
    <property type="project" value="UniProtKB-KW"/>
</dbReference>
<dbReference type="PROSITE" id="PS00104">
    <property type="entry name" value="EPSP_SYNTHASE_1"/>
    <property type="match status" value="1"/>
</dbReference>
<feature type="binding site" evidence="9">
    <location>
        <position position="352"/>
    </location>
    <ligand>
        <name>phosphoenolpyruvate</name>
        <dbReference type="ChEBI" id="CHEBI:58702"/>
    </ligand>
</feature>
<dbReference type="GO" id="GO:0003866">
    <property type="term" value="F:3-phosphoshikimate 1-carboxyvinyltransferase activity"/>
    <property type="evidence" value="ECO:0007669"/>
    <property type="project" value="UniProtKB-UniRule"/>
</dbReference>
<dbReference type="PIRSF" id="PIRSF000505">
    <property type="entry name" value="EPSPS"/>
    <property type="match status" value="1"/>
</dbReference>
<accession>D1B760</accession>
<dbReference type="FunFam" id="3.65.10.10:FF:000005">
    <property type="entry name" value="3-phosphoshikimate 1-carboxyvinyltransferase"/>
    <property type="match status" value="1"/>
</dbReference>
<dbReference type="InterPro" id="IPR001986">
    <property type="entry name" value="Enolpyruvate_Tfrase_dom"/>
</dbReference>
<evidence type="ECO:0000259" key="10">
    <source>
        <dbReference type="Pfam" id="PF00275"/>
    </source>
</evidence>
<dbReference type="KEGG" id="tai:Taci_1637"/>
<keyword evidence="5 9" id="KW-0028">Amino-acid biosynthesis</keyword>
<dbReference type="HOGENOM" id="CLU_024321_0_1_0"/>
<dbReference type="InterPro" id="IPR036968">
    <property type="entry name" value="Enolpyruvate_Tfrase_sf"/>
</dbReference>
<dbReference type="FunFam" id="3.65.10.10:FF:000006">
    <property type="entry name" value="3-phosphoshikimate 1-carboxyvinyltransferase"/>
    <property type="match status" value="1"/>
</dbReference>
<feature type="binding site" evidence="9">
    <location>
        <position position="321"/>
    </location>
    <ligand>
        <name>3-phosphoshikimate</name>
        <dbReference type="ChEBI" id="CHEBI:145989"/>
    </ligand>
</feature>
<evidence type="ECO:0000256" key="3">
    <source>
        <dbReference type="ARBA" id="ARBA00009948"/>
    </source>
</evidence>
<keyword evidence="6 9" id="KW-0808">Transferase</keyword>
<dbReference type="STRING" id="525903.Taci_1637"/>
<feature type="binding site" evidence="9">
    <location>
        <position position="34"/>
    </location>
    <ligand>
        <name>3-phosphoshikimate</name>
        <dbReference type="ChEBI" id="CHEBI:145989"/>
    </ligand>
</feature>
<reference evidence="11 12" key="1">
    <citation type="journal article" date="2009" name="Stand. Genomic Sci.">
        <title>Complete genome sequence of Thermanaerovibrio acidaminovorans type strain (Su883).</title>
        <authorList>
            <person name="Chovatia M."/>
            <person name="Sikorski J."/>
            <person name="Schroder M."/>
            <person name="Lapidus A."/>
            <person name="Nolan M."/>
            <person name="Tice H."/>
            <person name="Glavina Del Rio T."/>
            <person name="Copeland A."/>
            <person name="Cheng J.F."/>
            <person name="Lucas S."/>
            <person name="Chen F."/>
            <person name="Bruce D."/>
            <person name="Goodwin L."/>
            <person name="Pitluck S."/>
            <person name="Ivanova N."/>
            <person name="Mavromatis K."/>
            <person name="Ovchinnikova G."/>
            <person name="Pati A."/>
            <person name="Chen A."/>
            <person name="Palaniappan K."/>
            <person name="Land M."/>
            <person name="Hauser L."/>
            <person name="Chang Y.J."/>
            <person name="Jeffries C.D."/>
            <person name="Chain P."/>
            <person name="Saunders E."/>
            <person name="Detter J.C."/>
            <person name="Brettin T."/>
            <person name="Rohde M."/>
            <person name="Goker M."/>
            <person name="Spring S."/>
            <person name="Bristow J."/>
            <person name="Markowitz V."/>
            <person name="Hugenholtz P."/>
            <person name="Kyrpides N.C."/>
            <person name="Klenk H.P."/>
            <person name="Eisen J.A."/>
        </authorList>
    </citation>
    <scope>NUCLEOTIDE SEQUENCE [LARGE SCALE GENOMIC DNA]</scope>
    <source>
        <strain evidence="12">ATCC 49978 / DSM 6589 / Su883</strain>
    </source>
</reference>
<dbReference type="Gene3D" id="3.65.10.10">
    <property type="entry name" value="Enolpyruvate transferase domain"/>
    <property type="match status" value="2"/>
</dbReference>
<feature type="binding site" evidence="9">
    <location>
        <position position="348"/>
    </location>
    <ligand>
        <name>3-phosphoshikimate</name>
        <dbReference type="ChEBI" id="CHEBI:145989"/>
    </ligand>
</feature>
<comment type="subcellular location">
    <subcellularLocation>
        <location evidence="9">Cytoplasm</location>
    </subcellularLocation>
</comment>
<feature type="binding site" evidence="9">
    <location>
        <position position="30"/>
    </location>
    <ligand>
        <name>3-phosphoshikimate</name>
        <dbReference type="ChEBI" id="CHEBI:145989"/>
    </ligand>
</feature>
<feature type="binding site" evidence="9">
    <location>
        <position position="128"/>
    </location>
    <ligand>
        <name>phosphoenolpyruvate</name>
        <dbReference type="ChEBI" id="CHEBI:58702"/>
    </ligand>
</feature>
<dbReference type="InterPro" id="IPR013792">
    <property type="entry name" value="RNA3'P_cycl/enolpyr_Trfase_a/b"/>
</dbReference>
<feature type="binding site" evidence="9">
    <location>
        <position position="29"/>
    </location>
    <ligand>
        <name>3-phosphoshikimate</name>
        <dbReference type="ChEBI" id="CHEBI:145989"/>
    </ligand>
</feature>
<keyword evidence="12" id="KW-1185">Reference proteome</keyword>
<evidence type="ECO:0000256" key="6">
    <source>
        <dbReference type="ARBA" id="ARBA00022679"/>
    </source>
</evidence>
<feature type="binding site" evidence="9">
    <location>
        <position position="173"/>
    </location>
    <ligand>
        <name>3-phosphoshikimate</name>
        <dbReference type="ChEBI" id="CHEBI:145989"/>
    </ligand>
</feature>
<feature type="domain" description="Enolpyruvate transferase" evidence="10">
    <location>
        <begin position="14"/>
        <end position="431"/>
    </location>
</feature>